<dbReference type="RefSeq" id="WP_188605209.1">
    <property type="nucleotide sequence ID" value="NZ_BMIC01000001.1"/>
</dbReference>
<protein>
    <submittedName>
        <fullName evidence="1">Uncharacterized protein</fullName>
    </submittedName>
</protein>
<name>A0A8J2TQ49_9FLAO</name>
<dbReference type="Gene3D" id="3.30.365.10">
    <property type="entry name" value="Aldehyde oxidase/xanthine dehydrogenase, molybdopterin binding domain"/>
    <property type="match status" value="1"/>
</dbReference>
<gene>
    <name evidence="1" type="ORF">GCM10011531_09770</name>
</gene>
<sequence length="159" mass="18099">MYSNVKVNRRKFLKTDALAIGDLIRSGYSRIASKGKNVAKAMEIAHYTPNAFIKIGTDNFVYKAVNHNEIGQDKNTTINQLIGDEMEVPWKNICTEHAQFDAIYNPPSFVMQHIEESAIIQNEEVSFTASTGTELVLFYTNEESKCYKWGMFSGNQFRL</sequence>
<organism evidence="1 2">
    <name type="scientific">Aquaticitalea lipolytica</name>
    <dbReference type="NCBI Taxonomy" id="1247562"/>
    <lineage>
        <taxon>Bacteria</taxon>
        <taxon>Pseudomonadati</taxon>
        <taxon>Bacteroidota</taxon>
        <taxon>Flavobacteriia</taxon>
        <taxon>Flavobacteriales</taxon>
        <taxon>Flavobacteriaceae</taxon>
        <taxon>Aquaticitalea</taxon>
    </lineage>
</organism>
<dbReference type="Proteomes" id="UP000598120">
    <property type="component" value="Unassembled WGS sequence"/>
</dbReference>
<comment type="caution">
    <text evidence="1">The sequence shown here is derived from an EMBL/GenBank/DDBJ whole genome shotgun (WGS) entry which is preliminary data.</text>
</comment>
<proteinExistence type="predicted"/>
<dbReference type="EMBL" id="BMIC01000001">
    <property type="protein sequence ID" value="GFZ81585.1"/>
    <property type="molecule type" value="Genomic_DNA"/>
</dbReference>
<dbReference type="GO" id="GO:0016491">
    <property type="term" value="F:oxidoreductase activity"/>
    <property type="evidence" value="ECO:0007669"/>
    <property type="project" value="InterPro"/>
</dbReference>
<dbReference type="AlphaFoldDB" id="A0A8J2TQ49"/>
<evidence type="ECO:0000313" key="1">
    <source>
        <dbReference type="EMBL" id="GFZ81585.1"/>
    </source>
</evidence>
<dbReference type="SUPFAM" id="SSF56003">
    <property type="entry name" value="Molybdenum cofactor-binding domain"/>
    <property type="match status" value="1"/>
</dbReference>
<dbReference type="InterPro" id="IPR037165">
    <property type="entry name" value="AldOxase/xan_DH_Mopterin-bd_sf"/>
</dbReference>
<accession>A0A8J2TQ49</accession>
<keyword evidence="2" id="KW-1185">Reference proteome</keyword>
<evidence type="ECO:0000313" key="2">
    <source>
        <dbReference type="Proteomes" id="UP000598120"/>
    </source>
</evidence>
<reference evidence="1 2" key="1">
    <citation type="journal article" date="2014" name="Int. J. Syst. Evol. Microbiol.">
        <title>Complete genome sequence of Corynebacterium casei LMG S-19264T (=DSM 44701T), isolated from a smear-ripened cheese.</title>
        <authorList>
            <consortium name="US DOE Joint Genome Institute (JGI-PGF)"/>
            <person name="Walter F."/>
            <person name="Albersmeier A."/>
            <person name="Kalinowski J."/>
            <person name="Ruckert C."/>
        </authorList>
    </citation>
    <scope>NUCLEOTIDE SEQUENCE [LARGE SCALE GENOMIC DNA]</scope>
    <source>
        <strain evidence="1 2">CGMCC 1.15295</strain>
    </source>
</reference>